<feature type="transmembrane region" description="Helical" evidence="1">
    <location>
        <begin position="6"/>
        <end position="29"/>
    </location>
</feature>
<protein>
    <submittedName>
        <fullName evidence="2">Uncharacterized protein</fullName>
    </submittedName>
</protein>
<gene>
    <name evidence="2" type="ORF">D1614_06795</name>
</gene>
<sequence length="102" mass="11161">MIVFGLYLWGGRSLAASVISATAILLFALQFIFQFNAVNGVLGGLMVLVGLYFSMAVWSEFSEFEVVNKEALTLLLVGWGLCLSVIVLAIFMVVSFIRDFAN</sequence>
<evidence type="ECO:0000313" key="3">
    <source>
        <dbReference type="Proteomes" id="UP000265926"/>
    </source>
</evidence>
<dbReference type="EMBL" id="QWGR01000003">
    <property type="protein sequence ID" value="RIJ49254.1"/>
    <property type="molecule type" value="Genomic_DNA"/>
</dbReference>
<proteinExistence type="predicted"/>
<keyword evidence="1" id="KW-0812">Transmembrane</keyword>
<keyword evidence="1" id="KW-0472">Membrane</keyword>
<dbReference type="AlphaFoldDB" id="A0A399T2S4"/>
<organism evidence="2 3">
    <name type="scientific">Maribellus luteus</name>
    <dbReference type="NCBI Taxonomy" id="2305463"/>
    <lineage>
        <taxon>Bacteria</taxon>
        <taxon>Pseudomonadati</taxon>
        <taxon>Bacteroidota</taxon>
        <taxon>Bacteroidia</taxon>
        <taxon>Marinilabiliales</taxon>
        <taxon>Prolixibacteraceae</taxon>
        <taxon>Maribellus</taxon>
    </lineage>
</organism>
<name>A0A399T2S4_9BACT</name>
<evidence type="ECO:0000313" key="2">
    <source>
        <dbReference type="EMBL" id="RIJ49254.1"/>
    </source>
</evidence>
<evidence type="ECO:0000256" key="1">
    <source>
        <dbReference type="SAM" id="Phobius"/>
    </source>
</evidence>
<keyword evidence="3" id="KW-1185">Reference proteome</keyword>
<comment type="caution">
    <text evidence="2">The sequence shown here is derived from an EMBL/GenBank/DDBJ whole genome shotgun (WGS) entry which is preliminary data.</text>
</comment>
<reference evidence="2 3" key="1">
    <citation type="submission" date="2018-08" db="EMBL/GenBank/DDBJ databases">
        <title>Pallidiluteibacterium maritimus gen. nov., sp. nov., isolated from coastal sediment.</title>
        <authorList>
            <person name="Zhou L.Y."/>
        </authorList>
    </citation>
    <scope>NUCLEOTIDE SEQUENCE [LARGE SCALE GENOMIC DNA]</scope>
    <source>
        <strain evidence="2 3">XSD2</strain>
    </source>
</reference>
<feature type="transmembrane region" description="Helical" evidence="1">
    <location>
        <begin position="41"/>
        <end position="59"/>
    </location>
</feature>
<accession>A0A399T2S4</accession>
<feature type="transmembrane region" description="Helical" evidence="1">
    <location>
        <begin position="71"/>
        <end position="97"/>
    </location>
</feature>
<keyword evidence="1" id="KW-1133">Transmembrane helix</keyword>
<dbReference type="Proteomes" id="UP000265926">
    <property type="component" value="Unassembled WGS sequence"/>
</dbReference>